<organism evidence="1 2">
    <name type="scientific">Protopolystoma xenopodis</name>
    <dbReference type="NCBI Taxonomy" id="117903"/>
    <lineage>
        <taxon>Eukaryota</taxon>
        <taxon>Metazoa</taxon>
        <taxon>Spiralia</taxon>
        <taxon>Lophotrochozoa</taxon>
        <taxon>Platyhelminthes</taxon>
        <taxon>Monogenea</taxon>
        <taxon>Polyopisthocotylea</taxon>
        <taxon>Polystomatidea</taxon>
        <taxon>Polystomatidae</taxon>
        <taxon>Protopolystoma</taxon>
    </lineage>
</organism>
<reference evidence="1" key="1">
    <citation type="submission" date="2018-11" db="EMBL/GenBank/DDBJ databases">
        <authorList>
            <consortium name="Pathogen Informatics"/>
        </authorList>
    </citation>
    <scope>NUCLEOTIDE SEQUENCE</scope>
</reference>
<evidence type="ECO:0000313" key="2">
    <source>
        <dbReference type="Proteomes" id="UP000784294"/>
    </source>
</evidence>
<proteinExistence type="predicted"/>
<gene>
    <name evidence="1" type="ORF">PXEA_LOCUS17905</name>
</gene>
<protein>
    <submittedName>
        <fullName evidence="1">Uncharacterized protein</fullName>
    </submittedName>
</protein>
<evidence type="ECO:0000313" key="1">
    <source>
        <dbReference type="EMBL" id="VEL24465.1"/>
    </source>
</evidence>
<dbReference type="Proteomes" id="UP000784294">
    <property type="component" value="Unassembled WGS sequence"/>
</dbReference>
<dbReference type="EMBL" id="CAAALY010067876">
    <property type="protein sequence ID" value="VEL24465.1"/>
    <property type="molecule type" value="Genomic_DNA"/>
</dbReference>
<comment type="caution">
    <text evidence="1">The sequence shown here is derived from an EMBL/GenBank/DDBJ whole genome shotgun (WGS) entry which is preliminary data.</text>
</comment>
<name>A0A448WZZ6_9PLAT</name>
<dbReference type="AlphaFoldDB" id="A0A448WZZ6"/>
<keyword evidence="2" id="KW-1185">Reference proteome</keyword>
<sequence>MCACQSVQLYVCQLEVSLGQFSSQLLQLAAIHSIRRRGVIAEPGDGIPGQTKKKWRREWGGIRYELSYVTFPMPTEPLPSQPVDFQLILVI</sequence>
<accession>A0A448WZZ6</accession>